<evidence type="ECO:0000313" key="2">
    <source>
        <dbReference type="EMBL" id="KAG2585396.1"/>
    </source>
</evidence>
<comment type="caution">
    <text evidence="2">The sequence shown here is derived from an EMBL/GenBank/DDBJ whole genome shotgun (WGS) entry which is preliminary data.</text>
</comment>
<accession>A0A8T0RK88</accession>
<proteinExistence type="predicted"/>
<feature type="compositionally biased region" description="Basic and acidic residues" evidence="1">
    <location>
        <begin position="73"/>
        <end position="85"/>
    </location>
</feature>
<evidence type="ECO:0000313" key="3">
    <source>
        <dbReference type="Proteomes" id="UP000823388"/>
    </source>
</evidence>
<organism evidence="2 3">
    <name type="scientific">Panicum virgatum</name>
    <name type="common">Blackwell switchgrass</name>
    <dbReference type="NCBI Taxonomy" id="38727"/>
    <lineage>
        <taxon>Eukaryota</taxon>
        <taxon>Viridiplantae</taxon>
        <taxon>Streptophyta</taxon>
        <taxon>Embryophyta</taxon>
        <taxon>Tracheophyta</taxon>
        <taxon>Spermatophyta</taxon>
        <taxon>Magnoliopsida</taxon>
        <taxon>Liliopsida</taxon>
        <taxon>Poales</taxon>
        <taxon>Poaceae</taxon>
        <taxon>PACMAD clade</taxon>
        <taxon>Panicoideae</taxon>
        <taxon>Panicodae</taxon>
        <taxon>Paniceae</taxon>
        <taxon>Panicinae</taxon>
        <taxon>Panicum</taxon>
        <taxon>Panicum sect. Hiantes</taxon>
    </lineage>
</organism>
<feature type="non-terminal residue" evidence="2">
    <location>
        <position position="1"/>
    </location>
</feature>
<reference evidence="2" key="1">
    <citation type="submission" date="2020-05" db="EMBL/GenBank/DDBJ databases">
        <title>WGS assembly of Panicum virgatum.</title>
        <authorList>
            <person name="Lovell J.T."/>
            <person name="Jenkins J."/>
            <person name="Shu S."/>
            <person name="Juenger T.E."/>
            <person name="Schmutz J."/>
        </authorList>
    </citation>
    <scope>NUCLEOTIDE SEQUENCE</scope>
    <source>
        <strain evidence="2">AP13</strain>
    </source>
</reference>
<dbReference type="PANTHER" id="PTHR33170:SF51">
    <property type="entry name" value="CCHC-TYPE DOMAIN-CONTAINING PROTEIN"/>
    <property type="match status" value="1"/>
</dbReference>
<feature type="compositionally biased region" description="Basic and acidic residues" evidence="1">
    <location>
        <begin position="296"/>
        <end position="310"/>
    </location>
</feature>
<feature type="compositionally biased region" description="Polar residues" evidence="1">
    <location>
        <begin position="86"/>
        <end position="98"/>
    </location>
</feature>
<gene>
    <name evidence="2" type="ORF">PVAP13_6KG417301</name>
</gene>
<dbReference type="AlphaFoldDB" id="A0A8T0RK88"/>
<keyword evidence="3" id="KW-1185">Reference proteome</keyword>
<feature type="region of interest" description="Disordered" evidence="1">
    <location>
        <begin position="69"/>
        <end position="98"/>
    </location>
</feature>
<name>A0A8T0RK88_PANVG</name>
<dbReference type="PANTHER" id="PTHR33170">
    <property type="entry name" value="DUF4283 DOMAIN-CONTAINING PROTEIN-RELATED"/>
    <property type="match status" value="1"/>
</dbReference>
<feature type="non-terminal residue" evidence="2">
    <location>
        <position position="339"/>
    </location>
</feature>
<evidence type="ECO:0000256" key="1">
    <source>
        <dbReference type="SAM" id="MobiDB-lite"/>
    </source>
</evidence>
<feature type="region of interest" description="Disordered" evidence="1">
    <location>
        <begin position="296"/>
        <end position="339"/>
    </location>
</feature>
<protein>
    <submittedName>
        <fullName evidence="2">Uncharacterized protein</fullName>
    </submittedName>
</protein>
<feature type="compositionally biased region" description="Acidic residues" evidence="1">
    <location>
        <begin position="311"/>
        <end position="321"/>
    </location>
</feature>
<dbReference type="Proteomes" id="UP000823388">
    <property type="component" value="Chromosome 6K"/>
</dbReference>
<sequence length="339" mass="38332">IERRVKHIPIPQVTAVDSNTLQDLFNHSYFPSSPHPTSGWVWIQSARVWDLLAERYSARAMFGRGQNFAGTKRQGEEGSSREVRQMTEQSGHISSKCPNTKQNKGLRLCGFGMPGQLFYSMNIPEEKSEEVAESDKKIRAIVIVHEGRATRFRVATELNYLVGSEIDWGVKSLSSAEFMISVPSPEILNLLKRMGKIKFMCYDMLASVEETDRDPNSFDALYTVRVKALGIPNIARKENHVMELAYLVGDPEEVHLESLKWKEVWVKVACKDPKKISGTSAVYINKQGHKISWAVFEKDPTQPPENIDKGPDDDEATDEEKPESQDSFGQMDVEWLNPG</sequence>
<dbReference type="EMBL" id="CM029047">
    <property type="protein sequence ID" value="KAG2585396.1"/>
    <property type="molecule type" value="Genomic_DNA"/>
</dbReference>